<proteinExistence type="inferred from homology"/>
<dbReference type="InterPro" id="IPR036663">
    <property type="entry name" value="Fumarylacetoacetase_C_sf"/>
</dbReference>
<dbReference type="InterPro" id="IPR018833">
    <property type="entry name" value="Rv2993c-like_N"/>
</dbReference>
<dbReference type="EMBL" id="BSVB01000001">
    <property type="protein sequence ID" value="GMA94716.1"/>
    <property type="molecule type" value="Genomic_DNA"/>
</dbReference>
<keyword evidence="2" id="KW-0479">Metal-binding</keyword>
<protein>
    <submittedName>
        <fullName evidence="5">2-hydroxyhepta-2,4-diene-1,7-dioate isomerase</fullName>
    </submittedName>
</protein>
<dbReference type="Gene3D" id="3.90.850.10">
    <property type="entry name" value="Fumarylacetoacetase-like, C-terminal domain"/>
    <property type="match status" value="1"/>
</dbReference>
<accession>A0ABQ6K7J5</accession>
<keyword evidence="6" id="KW-1185">Reference proteome</keyword>
<dbReference type="Pfam" id="PF01557">
    <property type="entry name" value="FAA_hydrolase"/>
    <property type="match status" value="1"/>
</dbReference>
<evidence type="ECO:0000259" key="3">
    <source>
        <dbReference type="Pfam" id="PF01557"/>
    </source>
</evidence>
<dbReference type="InterPro" id="IPR011234">
    <property type="entry name" value="Fumarylacetoacetase-like_C"/>
</dbReference>
<comment type="similarity">
    <text evidence="1">Belongs to the FAH family.</text>
</comment>
<comment type="caution">
    <text evidence="5">The sequence shown here is derived from an EMBL/GenBank/DDBJ whole genome shotgun (WGS) entry which is preliminary data.</text>
</comment>
<gene>
    <name evidence="5" type="ORF">GCM10025881_15400</name>
</gene>
<keyword evidence="5" id="KW-0413">Isomerase</keyword>
<organism evidence="5 6">
    <name type="scientific">Pseudolysinimonas kribbensis</name>
    <dbReference type="NCBI Taxonomy" id="433641"/>
    <lineage>
        <taxon>Bacteria</taxon>
        <taxon>Bacillati</taxon>
        <taxon>Actinomycetota</taxon>
        <taxon>Actinomycetes</taxon>
        <taxon>Micrococcales</taxon>
        <taxon>Microbacteriaceae</taxon>
        <taxon>Pseudolysinimonas</taxon>
    </lineage>
</organism>
<dbReference type="SUPFAM" id="SSF56529">
    <property type="entry name" value="FAH"/>
    <property type="match status" value="1"/>
</dbReference>
<dbReference type="Proteomes" id="UP001157034">
    <property type="component" value="Unassembled WGS sequence"/>
</dbReference>
<evidence type="ECO:0000256" key="1">
    <source>
        <dbReference type="ARBA" id="ARBA00010211"/>
    </source>
</evidence>
<reference evidence="6" key="1">
    <citation type="journal article" date="2019" name="Int. J. Syst. Evol. Microbiol.">
        <title>The Global Catalogue of Microorganisms (GCM) 10K type strain sequencing project: providing services to taxonomists for standard genome sequencing and annotation.</title>
        <authorList>
            <consortium name="The Broad Institute Genomics Platform"/>
            <consortium name="The Broad Institute Genome Sequencing Center for Infectious Disease"/>
            <person name="Wu L."/>
            <person name="Ma J."/>
        </authorList>
    </citation>
    <scope>NUCLEOTIDE SEQUENCE [LARGE SCALE GENOMIC DNA]</scope>
    <source>
        <strain evidence="6">NBRC 108894</strain>
    </source>
</reference>
<feature type="domain" description="Fumarylacetoacetase-like C-terminal" evidence="3">
    <location>
        <begin position="68"/>
        <end position="241"/>
    </location>
</feature>
<evidence type="ECO:0000259" key="4">
    <source>
        <dbReference type="Pfam" id="PF10370"/>
    </source>
</evidence>
<sequence length="244" mass="25826">MRIARVQTGEGAVPVMWQDGLWAVIDDPFAVEPTPTGQTIDADTARLLAPSVPTVILGMAHNGSRADRALPPQAFHKSARTLAGPGDVVPIDESLGRVVVEGELGVVIRRRARRLQERDALDAVLGYTVVNDVSAADQSPLDSFWTQTKNGENYSPVGPWIETDLDPSALSIRLRVAGAEVATGSTADLARSVPELLTYVTRYMELGPGDVIMTGCPGTMHAVHAGEEVAIEIEGIGTLANLAG</sequence>
<evidence type="ECO:0000256" key="2">
    <source>
        <dbReference type="ARBA" id="ARBA00022723"/>
    </source>
</evidence>
<dbReference type="Pfam" id="PF10370">
    <property type="entry name" value="Rv2993c-like_N"/>
    <property type="match status" value="1"/>
</dbReference>
<dbReference type="PANTHER" id="PTHR42796:SF4">
    <property type="entry name" value="FUMARYLACETOACETATE HYDROLASE DOMAIN-CONTAINING PROTEIN 2A"/>
    <property type="match status" value="1"/>
</dbReference>
<evidence type="ECO:0000313" key="6">
    <source>
        <dbReference type="Proteomes" id="UP001157034"/>
    </source>
</evidence>
<dbReference type="PANTHER" id="PTHR42796">
    <property type="entry name" value="FUMARYLACETOACETATE HYDROLASE DOMAIN-CONTAINING PROTEIN 2A-RELATED"/>
    <property type="match status" value="1"/>
</dbReference>
<name>A0ABQ6K7J5_9MICO</name>
<dbReference type="InterPro" id="IPR051121">
    <property type="entry name" value="FAH"/>
</dbReference>
<evidence type="ECO:0000313" key="5">
    <source>
        <dbReference type="EMBL" id="GMA94716.1"/>
    </source>
</evidence>
<dbReference type="GO" id="GO:0016853">
    <property type="term" value="F:isomerase activity"/>
    <property type="evidence" value="ECO:0007669"/>
    <property type="project" value="UniProtKB-KW"/>
</dbReference>
<feature type="domain" description="Rv2993c-like N-terminal" evidence="4">
    <location>
        <begin position="1"/>
        <end position="50"/>
    </location>
</feature>
<dbReference type="RefSeq" id="WP_284253616.1">
    <property type="nucleotide sequence ID" value="NZ_BAAAQO010000002.1"/>
</dbReference>